<feature type="transmembrane region" description="Helical" evidence="14">
    <location>
        <begin position="950"/>
        <end position="971"/>
    </location>
</feature>
<keyword evidence="7" id="KW-0406">Ion transport</keyword>
<feature type="signal peptide" evidence="15">
    <location>
        <begin position="1"/>
        <end position="27"/>
    </location>
</feature>
<dbReference type="InterPro" id="IPR028082">
    <property type="entry name" value="Peripla_BP_I"/>
</dbReference>
<comment type="similarity">
    <text evidence="2">Belongs to the glutamate-gated ion channel (TC 1.A.10.1) family.</text>
</comment>
<keyword evidence="4 14" id="KW-0812">Transmembrane</keyword>
<dbReference type="InterPro" id="IPR001828">
    <property type="entry name" value="ANF_lig-bd_rcpt"/>
</dbReference>
<evidence type="ECO:0000256" key="1">
    <source>
        <dbReference type="ARBA" id="ARBA00004141"/>
    </source>
</evidence>
<evidence type="ECO:0000256" key="9">
    <source>
        <dbReference type="ARBA" id="ARBA00023170"/>
    </source>
</evidence>
<keyword evidence="18" id="KW-1185">Reference proteome</keyword>
<proteinExistence type="inferred from homology"/>
<reference evidence="17 18" key="1">
    <citation type="submission" date="2018-10" db="EMBL/GenBank/DDBJ databases">
        <title>A high-quality apple genome assembly.</title>
        <authorList>
            <person name="Hu J."/>
        </authorList>
    </citation>
    <scope>NUCLEOTIDE SEQUENCE [LARGE SCALE GENOMIC DNA]</scope>
    <source>
        <strain evidence="18">cv. HFTH1</strain>
        <tissue evidence="17">Young leaf</tissue>
    </source>
</reference>
<evidence type="ECO:0000256" key="11">
    <source>
        <dbReference type="ARBA" id="ARBA00023286"/>
    </source>
</evidence>
<feature type="transmembrane region" description="Helical" evidence="14">
    <location>
        <begin position="1499"/>
        <end position="1518"/>
    </location>
</feature>
<dbReference type="SMART" id="SM00079">
    <property type="entry name" value="PBPe"/>
    <property type="match status" value="2"/>
</dbReference>
<evidence type="ECO:0000256" key="15">
    <source>
        <dbReference type="SAM" id="SignalP"/>
    </source>
</evidence>
<dbReference type="FunFam" id="1.10.287.70:FF:000037">
    <property type="entry name" value="Glutamate receptor"/>
    <property type="match status" value="2"/>
</dbReference>
<dbReference type="Pfam" id="PF00060">
    <property type="entry name" value="Lig_chan"/>
    <property type="match status" value="2"/>
</dbReference>
<feature type="chain" id="PRO_5019766083" description="Ionotropic glutamate receptor C-terminal domain-containing protein" evidence="15">
    <location>
        <begin position="28"/>
        <end position="1845"/>
    </location>
</feature>
<keyword evidence="8 14" id="KW-0472">Membrane</keyword>
<dbReference type="GO" id="GO:0015276">
    <property type="term" value="F:ligand-gated monoatomic ion channel activity"/>
    <property type="evidence" value="ECO:0007669"/>
    <property type="project" value="InterPro"/>
</dbReference>
<keyword evidence="5 15" id="KW-0732">Signal</keyword>
<evidence type="ECO:0000256" key="4">
    <source>
        <dbReference type="ARBA" id="ARBA00022692"/>
    </source>
</evidence>
<keyword evidence="11" id="KW-1071">Ligand-gated ion channel</keyword>
<dbReference type="FunFam" id="3.40.190.10:FF:000054">
    <property type="entry name" value="Glutamate receptor"/>
    <property type="match status" value="2"/>
</dbReference>
<evidence type="ECO:0000256" key="7">
    <source>
        <dbReference type="ARBA" id="ARBA00023065"/>
    </source>
</evidence>
<dbReference type="PANTHER" id="PTHR18966">
    <property type="entry name" value="IONOTROPIC GLUTAMATE RECEPTOR"/>
    <property type="match status" value="1"/>
</dbReference>
<dbReference type="Gene3D" id="1.10.287.70">
    <property type="match status" value="2"/>
</dbReference>
<evidence type="ECO:0000256" key="13">
    <source>
        <dbReference type="SAM" id="MobiDB-lite"/>
    </source>
</evidence>
<feature type="compositionally biased region" description="Low complexity" evidence="13">
    <location>
        <begin position="1833"/>
        <end position="1845"/>
    </location>
</feature>
<dbReference type="GO" id="GO:0009611">
    <property type="term" value="P:response to wounding"/>
    <property type="evidence" value="ECO:0007669"/>
    <property type="project" value="UniProtKB-ARBA"/>
</dbReference>
<dbReference type="InterPro" id="IPR019594">
    <property type="entry name" value="Glu/Gly-bd"/>
</dbReference>
<feature type="region of interest" description="Disordered" evidence="13">
    <location>
        <begin position="1797"/>
        <end position="1845"/>
    </location>
</feature>
<dbReference type="InterPro" id="IPR044440">
    <property type="entry name" value="GABAb_receptor_plant_PBP1"/>
</dbReference>
<evidence type="ECO:0000256" key="5">
    <source>
        <dbReference type="ARBA" id="ARBA00022729"/>
    </source>
</evidence>
<feature type="transmembrane region" description="Helical" evidence="14">
    <location>
        <begin position="844"/>
        <end position="864"/>
    </location>
</feature>
<comment type="caution">
    <text evidence="17">The sequence shown here is derived from an EMBL/GenBank/DDBJ whole genome shotgun (WGS) entry which is preliminary data.</text>
</comment>
<dbReference type="FunFam" id="3.40.50.2300:FF:000081">
    <property type="entry name" value="Glutamate receptor"/>
    <property type="match status" value="2"/>
</dbReference>
<dbReference type="Pfam" id="PF01094">
    <property type="entry name" value="ANF_receptor"/>
    <property type="match status" value="2"/>
</dbReference>
<evidence type="ECO:0000259" key="16">
    <source>
        <dbReference type="SMART" id="SM00079"/>
    </source>
</evidence>
<dbReference type="FunFam" id="3.40.190.10:FF:000175">
    <property type="entry name" value="Glutamate receptor"/>
    <property type="match status" value="2"/>
</dbReference>
<keyword evidence="3" id="KW-0813">Transport</keyword>
<keyword evidence="12" id="KW-0407">Ion channel</keyword>
<dbReference type="CDD" id="cd19990">
    <property type="entry name" value="PBP1_GABAb_receptor_plant"/>
    <property type="match status" value="2"/>
</dbReference>
<feature type="compositionally biased region" description="Basic and acidic residues" evidence="13">
    <location>
        <begin position="1797"/>
        <end position="1812"/>
    </location>
</feature>
<sequence>MSFRSLNINMNLAILLLFMVFYKGSSTSGFNPTNVTARPDVVNIGAIFTFDSVIGKIAKLAITLAVEDVNSNPEILNGTKLTLKMQNTKSSDFLGIIEALQFMENDTVAIIGPQFSATAHVISHIADELQVPLLSFAATDPTLSPNQFPFLVRTTRSDLFEMAAVADLVGYYEWRDVIAIYVNDDFGRNAIAALGDKLSEKRCKISYKVPLSPKATKDEIRKALISVSSMESRIVILHIYTSWGLQVLTEAQSQMMMSSPYVWIATDWFSTIIDSDPSLPFTATDDIQGVLTLKMYTPESELKNKFKSRWSNLTSARRVNGSYFGLNTYGLYAYDSVWLLAHALDSFFSRGGNISFANDSNLHELRGGKLNLDALNMFNGGSQLLQSILEVNTTGLTGQIKFNPDGNLINPAFEVINVIGTGTRTIGYWSNSSGLSLDPPDMSQRKLHSNGSSTDTQRLYSVIWPGQTTQKPRGWVFPDNGRKLRIGVPNRVSYREFVGVKGTEFTGYCIDVFQAALNELPYGVPFNFIAFGDGKKNPENNELLHRIQIGEFDGVVGDITITTSRTKVVDFTQPYVESGLVVVAPIRKMNSSAWAFLRPFTPMMWGVTGIFFLVVGAVVWLLERRTNEDFRGRPRKQFVTIIWFSFSTLFFSQKEKTGSTLGRFVLIIWLFVVLILNSSYIASLTSILTVEQLSSPVKGIESLATGNDRIGFLKNSFAENYLTDELNIHKSRLVPLNSPEEYEKALKDGPNAGGVAAVIDERAYMELFLSVRCGYSIVGQEFTKMGWGFAFPRDSPLAIDMSTAVLKLSEKGDLQKIHDKWLMKSACSAEGAKQAVDRLPMSSFWGLFLLSGTACFLALVLHVLRMAHQYYKHYDSDCESSQAKRLRSFVSFVNKREEEVKSRTKRKRTEKASNRVVHDQDCSSIDGLDEIDCITFWEVGLLPWQRKVKILGFMVEQLAMSIVWLLVLMIFCNGLASNGASTTNVSTRPDVVNLGAIFSFDTIIGKVAKVAIEAAVKDVNSDPSVLGGTKMIVTMQDSNYSGLLGIIEALRFMEKDTIAIIGPQNAVTAHVISHIANELQVPLVSFSVTDPTLSALQFPFFVRSTQNDLYQMAAIAEMVDYYGWREVIALYVDDDHGRNGITALANMLAEKRCKISYKAPLVLDSNRDNITDVLVKVALTESRIIVLHAYGSWGPLVFDVAKYLGMMGTGYVWIATSWLSTLIDTASPLPSGMMDDMQGVLTLRMYTPETELKRKFVLRWSNLTSGQTSKGPIGLNAYGLYAYDTVNMTGVSGPMKFTPKKDLIRPAFEIINVIGTGIRTIGYWSNFSGLSVVRPETLYTKPPNHSNSSDKLYSVIWPGQTTQKPRGWVFPNNGRHLRIGVPKRVSFREFVSYTEGNDMFTGYSIDVFTAALNLLPYAVPYKLIPFGDGHKNPSVTELVHKIQTGEYDGAIGDIAIITNRTRMADFTQPYIESGLVVVAPVTPTLNSNPWAFLRPFNPMMWGVTAAFFLIVGTAVWILEHRHNDDFRGAPKKQFVTILWFSFSTWFFAHRENTVSTLGRLVLIVWLFVVLIINSSYTASLTSILTVQQLSSSIKGIHALLSSNAPIGYQQGSFARNYLVDELNVDKSRLVPLIMPDDYAKALKAGPHKGGVAAVIDERAYIELFLSSRCDFSVVGQEFTKTGWGFAFARDSPLAVDLSTALLKLSENGDLQRIHDKWLMRTPCASQGAKLQVDRLQLKSFWGLFVICGTACFLALAIYFCMMLHQFSKHNTEELVTTGSSRSTRVQTFLTFVDEKEEEVKSRSKRRQMERTSNRSASEDESMYNSKRRHLDQSPSSVSNVNSNHA</sequence>
<keyword evidence="9" id="KW-0675">Receptor</keyword>
<protein>
    <recommendedName>
        <fullName evidence="16">Ionotropic glutamate receptor C-terminal domain-containing protein</fullName>
    </recommendedName>
</protein>
<dbReference type="InterPro" id="IPR015683">
    <property type="entry name" value="Ionotropic_Glu_rcpt"/>
</dbReference>
<dbReference type="CDD" id="cd13686">
    <property type="entry name" value="GluR_Plant"/>
    <property type="match status" value="2"/>
</dbReference>
<dbReference type="GO" id="GO:1901701">
    <property type="term" value="P:cellular response to oxygen-containing compound"/>
    <property type="evidence" value="ECO:0007669"/>
    <property type="project" value="UniProtKB-ARBA"/>
</dbReference>
<evidence type="ECO:0000256" key="3">
    <source>
        <dbReference type="ARBA" id="ARBA00022448"/>
    </source>
</evidence>
<dbReference type="EMBL" id="RDQH01000341">
    <property type="protein sequence ID" value="RXH74894.1"/>
    <property type="molecule type" value="Genomic_DNA"/>
</dbReference>
<evidence type="ECO:0000256" key="10">
    <source>
        <dbReference type="ARBA" id="ARBA00023180"/>
    </source>
</evidence>
<feature type="transmembrane region" description="Helical" evidence="14">
    <location>
        <begin position="603"/>
        <end position="622"/>
    </location>
</feature>
<evidence type="ECO:0000256" key="2">
    <source>
        <dbReference type="ARBA" id="ARBA00008685"/>
    </source>
</evidence>
<dbReference type="InterPro" id="IPR001320">
    <property type="entry name" value="Iontro_rcpt_C"/>
</dbReference>
<feature type="transmembrane region" description="Helical" evidence="14">
    <location>
        <begin position="664"/>
        <end position="688"/>
    </location>
</feature>
<dbReference type="GO" id="GO:0016020">
    <property type="term" value="C:membrane"/>
    <property type="evidence" value="ECO:0007669"/>
    <property type="project" value="UniProtKB-SubCell"/>
</dbReference>
<dbReference type="Proteomes" id="UP000290289">
    <property type="component" value="Chromosome 15"/>
</dbReference>
<gene>
    <name evidence="17" type="ORF">DVH24_029615</name>
</gene>
<dbReference type="Gene3D" id="3.40.50.2300">
    <property type="match status" value="4"/>
</dbReference>
<evidence type="ECO:0000256" key="8">
    <source>
        <dbReference type="ARBA" id="ARBA00023136"/>
    </source>
</evidence>
<feature type="transmembrane region" description="Helical" evidence="14">
    <location>
        <begin position="1739"/>
        <end position="1759"/>
    </location>
</feature>
<organism evidence="17 18">
    <name type="scientific">Malus domestica</name>
    <name type="common">Apple</name>
    <name type="synonym">Pyrus malus</name>
    <dbReference type="NCBI Taxonomy" id="3750"/>
    <lineage>
        <taxon>Eukaryota</taxon>
        <taxon>Viridiplantae</taxon>
        <taxon>Streptophyta</taxon>
        <taxon>Embryophyta</taxon>
        <taxon>Tracheophyta</taxon>
        <taxon>Spermatophyta</taxon>
        <taxon>Magnoliopsida</taxon>
        <taxon>eudicotyledons</taxon>
        <taxon>Gunneridae</taxon>
        <taxon>Pentapetalae</taxon>
        <taxon>rosids</taxon>
        <taxon>fabids</taxon>
        <taxon>Rosales</taxon>
        <taxon>Rosaceae</taxon>
        <taxon>Amygdaloideae</taxon>
        <taxon>Maleae</taxon>
        <taxon>Malus</taxon>
    </lineage>
</organism>
<keyword evidence="6 14" id="KW-1133">Transmembrane helix</keyword>
<evidence type="ECO:0000256" key="14">
    <source>
        <dbReference type="SAM" id="Phobius"/>
    </source>
</evidence>
<evidence type="ECO:0000313" key="17">
    <source>
        <dbReference type="EMBL" id="RXH74894.1"/>
    </source>
</evidence>
<evidence type="ECO:0000313" key="18">
    <source>
        <dbReference type="Proteomes" id="UP000290289"/>
    </source>
</evidence>
<keyword evidence="10" id="KW-0325">Glycoprotein</keyword>
<accession>A0A498HXM3</accession>
<dbReference type="GO" id="GO:0007165">
    <property type="term" value="P:signal transduction"/>
    <property type="evidence" value="ECO:0007669"/>
    <property type="project" value="UniProtKB-ARBA"/>
</dbReference>
<feature type="transmembrane region" description="Helical" evidence="14">
    <location>
        <begin position="1560"/>
        <end position="1584"/>
    </location>
</feature>
<dbReference type="Gene3D" id="3.40.190.10">
    <property type="entry name" value="Periplasmic binding protein-like II"/>
    <property type="match status" value="5"/>
</dbReference>
<feature type="domain" description="Ionotropic glutamate receptor C-terminal" evidence="16">
    <location>
        <begin position="485"/>
        <end position="824"/>
    </location>
</feature>
<comment type="subcellular location">
    <subcellularLocation>
        <location evidence="1">Membrane</location>
        <topology evidence="1">Multi-pass membrane protein</topology>
    </subcellularLocation>
</comment>
<feature type="domain" description="Ionotropic glutamate receptor C-terminal" evidence="16">
    <location>
        <begin position="1378"/>
        <end position="1720"/>
    </location>
</feature>
<dbReference type="Pfam" id="PF10613">
    <property type="entry name" value="Lig_chan-Glu_bd"/>
    <property type="match status" value="1"/>
</dbReference>
<dbReference type="SUPFAM" id="SSF53850">
    <property type="entry name" value="Periplasmic binding protein-like II"/>
    <property type="match status" value="2"/>
</dbReference>
<evidence type="ECO:0000256" key="6">
    <source>
        <dbReference type="ARBA" id="ARBA00022989"/>
    </source>
</evidence>
<name>A0A498HXM3_MALDO</name>
<dbReference type="SUPFAM" id="SSF53822">
    <property type="entry name" value="Periplasmic binding protein-like I"/>
    <property type="match status" value="2"/>
</dbReference>
<evidence type="ECO:0000256" key="12">
    <source>
        <dbReference type="ARBA" id="ARBA00023303"/>
    </source>
</evidence>